<protein>
    <recommendedName>
        <fullName evidence="4">YbjN domain-containing protein</fullName>
    </recommendedName>
</protein>
<evidence type="ECO:0000313" key="2">
    <source>
        <dbReference type="EMBL" id="GGL96065.1"/>
    </source>
</evidence>
<gene>
    <name evidence="2" type="ORF">GCM10010841_00630</name>
</gene>
<proteinExistence type="predicted"/>
<sequence length="166" mass="17326">MRSVSAALLALSGVSLSGAAVAGGAGAPLTGTAAQVQSATPAAIAAALREAGYTVTMNPSVPDSDPSMAVVAGNRELDVWLSGCEAGICARVTASTSWDYSGSLDALDPQFTNDWNSNYYTQAYIYEGAYYLDSTMPVRGGYTRAALKAWMTDYLSDVRDFEGELP</sequence>
<evidence type="ECO:0000313" key="3">
    <source>
        <dbReference type="Proteomes" id="UP000661918"/>
    </source>
</evidence>
<feature type="signal peptide" evidence="1">
    <location>
        <begin position="1"/>
        <end position="22"/>
    </location>
</feature>
<name>A0ABQ2GHM0_9DEIO</name>
<keyword evidence="1" id="KW-0732">Signal</keyword>
<accession>A0ABQ2GHM0</accession>
<keyword evidence="3" id="KW-1185">Reference proteome</keyword>
<comment type="caution">
    <text evidence="2">The sequence shown here is derived from an EMBL/GenBank/DDBJ whole genome shotgun (WGS) entry which is preliminary data.</text>
</comment>
<organism evidence="2 3">
    <name type="scientific">Deinococcus aerophilus</name>
    <dbReference type="NCBI Taxonomy" id="522488"/>
    <lineage>
        <taxon>Bacteria</taxon>
        <taxon>Thermotogati</taxon>
        <taxon>Deinococcota</taxon>
        <taxon>Deinococci</taxon>
        <taxon>Deinococcales</taxon>
        <taxon>Deinococcaceae</taxon>
        <taxon>Deinococcus</taxon>
    </lineage>
</organism>
<feature type="chain" id="PRO_5045668325" description="YbjN domain-containing protein" evidence="1">
    <location>
        <begin position="23"/>
        <end position="166"/>
    </location>
</feature>
<dbReference type="EMBL" id="BMOM01000001">
    <property type="protein sequence ID" value="GGL96065.1"/>
    <property type="molecule type" value="Genomic_DNA"/>
</dbReference>
<dbReference type="Proteomes" id="UP000661918">
    <property type="component" value="Unassembled WGS sequence"/>
</dbReference>
<evidence type="ECO:0000256" key="1">
    <source>
        <dbReference type="SAM" id="SignalP"/>
    </source>
</evidence>
<evidence type="ECO:0008006" key="4">
    <source>
        <dbReference type="Google" id="ProtNLM"/>
    </source>
</evidence>
<reference evidence="3" key="1">
    <citation type="journal article" date="2019" name="Int. J. Syst. Evol. Microbiol.">
        <title>The Global Catalogue of Microorganisms (GCM) 10K type strain sequencing project: providing services to taxonomists for standard genome sequencing and annotation.</title>
        <authorList>
            <consortium name="The Broad Institute Genomics Platform"/>
            <consortium name="The Broad Institute Genome Sequencing Center for Infectious Disease"/>
            <person name="Wu L."/>
            <person name="Ma J."/>
        </authorList>
    </citation>
    <scope>NUCLEOTIDE SEQUENCE [LARGE SCALE GENOMIC DNA]</scope>
    <source>
        <strain evidence="3">JCM 15443</strain>
    </source>
</reference>